<protein>
    <recommendedName>
        <fullName evidence="6">GAG-pre-integrase domain-containing protein</fullName>
    </recommendedName>
</protein>
<reference evidence="4" key="1">
    <citation type="journal article" date="2017" name="Nature">
        <title>The genome of Chenopodium quinoa.</title>
        <authorList>
            <person name="Jarvis D.E."/>
            <person name="Ho Y.S."/>
            <person name="Lightfoot D.J."/>
            <person name="Schmoeckel S.M."/>
            <person name="Li B."/>
            <person name="Borm T.J.A."/>
            <person name="Ohyanagi H."/>
            <person name="Mineta K."/>
            <person name="Michell C.T."/>
            <person name="Saber N."/>
            <person name="Kharbatia N.M."/>
            <person name="Rupper R.R."/>
            <person name="Sharp A.R."/>
            <person name="Dally N."/>
            <person name="Boughton B.A."/>
            <person name="Woo Y.H."/>
            <person name="Gao G."/>
            <person name="Schijlen E.G.W.M."/>
            <person name="Guo X."/>
            <person name="Momin A.A."/>
            <person name="Negrao S."/>
            <person name="Al-Babili S."/>
            <person name="Gehring C."/>
            <person name="Roessner U."/>
            <person name="Jung C."/>
            <person name="Murphy K."/>
            <person name="Arold S.T."/>
            <person name="Gojobori T."/>
            <person name="van der Linden C.G."/>
            <person name="van Loo E.N."/>
            <person name="Jellen E.N."/>
            <person name="Maughan P.J."/>
            <person name="Tester M."/>
        </authorList>
    </citation>
    <scope>NUCLEOTIDE SEQUENCE [LARGE SCALE GENOMIC DNA]</scope>
    <source>
        <strain evidence="4">cv. PI 614886</strain>
    </source>
</reference>
<dbReference type="AlphaFoldDB" id="A0A803LW84"/>
<name>A0A803LW84_CHEQI</name>
<feature type="region of interest" description="Disordered" evidence="1">
    <location>
        <begin position="266"/>
        <end position="338"/>
    </location>
</feature>
<dbReference type="EnsemblPlants" id="AUR62019735-RA">
    <property type="protein sequence ID" value="AUR62019735-RA:cds"/>
    <property type="gene ID" value="AUR62019735"/>
</dbReference>
<dbReference type="Proteomes" id="UP000596660">
    <property type="component" value="Unplaced"/>
</dbReference>
<evidence type="ECO:0000259" key="3">
    <source>
        <dbReference type="Pfam" id="PF25597"/>
    </source>
</evidence>
<accession>A0A803LW84</accession>
<reference evidence="4" key="2">
    <citation type="submission" date="2021-03" db="UniProtKB">
        <authorList>
            <consortium name="EnsemblPlants"/>
        </authorList>
    </citation>
    <scope>IDENTIFICATION</scope>
</reference>
<proteinExistence type="predicted"/>
<evidence type="ECO:0000313" key="5">
    <source>
        <dbReference type="Proteomes" id="UP000596660"/>
    </source>
</evidence>
<evidence type="ECO:0000256" key="1">
    <source>
        <dbReference type="SAM" id="MobiDB-lite"/>
    </source>
</evidence>
<dbReference type="InterPro" id="IPR057670">
    <property type="entry name" value="SH3_retrovirus"/>
</dbReference>
<sequence>MPSSSGVVKGSDTDEEIDTNFSGMVSCNTATSSSTEWIIDSGASDHMTSCITYLSDTLVTKNHPKIILPTGYSADISHTGDAELNNSLTLKNVLVVPNFKYNLLSVPKLTTDSYCEVNFYGTHCVIKDTLTKKVKGVGRARNGLYFLLDVPFDVVAEAPTCKTNTCLKAKTETTCESDSFAIWHHRLGHASLGKLKHIPCVKRTIIENSQKGYRMLDIQTKRIFISRDVIFHETIFPFQLQSLDTYMKPFPNFLATYSDPNTNHNSAIFDDMLNDTHNDTDSHNTDSSEETEPNSTSISSPQITHSSPNEPTNTLPNTTLHPEHQPRQSSRVSKPPNWWRDYVIPENIANKQIANLAE</sequence>
<feature type="compositionally biased region" description="Low complexity" evidence="1">
    <location>
        <begin position="308"/>
        <end position="320"/>
    </location>
</feature>
<feature type="compositionally biased region" description="Polar residues" evidence="1">
    <location>
        <begin position="293"/>
        <end position="307"/>
    </location>
</feature>
<dbReference type="OMA" id="CANMAGN"/>
<keyword evidence="5" id="KW-1185">Reference proteome</keyword>
<evidence type="ECO:0008006" key="6">
    <source>
        <dbReference type="Google" id="ProtNLM"/>
    </source>
</evidence>
<dbReference type="Pfam" id="PF25597">
    <property type="entry name" value="SH3_retrovirus"/>
    <property type="match status" value="1"/>
</dbReference>
<dbReference type="Gramene" id="AUR62019735-RA">
    <property type="protein sequence ID" value="AUR62019735-RA:cds"/>
    <property type="gene ID" value="AUR62019735"/>
</dbReference>
<dbReference type="Pfam" id="PF22936">
    <property type="entry name" value="Pol_BBD"/>
    <property type="match status" value="1"/>
</dbReference>
<evidence type="ECO:0000259" key="2">
    <source>
        <dbReference type="Pfam" id="PF22936"/>
    </source>
</evidence>
<organism evidence="4 5">
    <name type="scientific">Chenopodium quinoa</name>
    <name type="common">Quinoa</name>
    <dbReference type="NCBI Taxonomy" id="63459"/>
    <lineage>
        <taxon>Eukaryota</taxon>
        <taxon>Viridiplantae</taxon>
        <taxon>Streptophyta</taxon>
        <taxon>Embryophyta</taxon>
        <taxon>Tracheophyta</taxon>
        <taxon>Spermatophyta</taxon>
        <taxon>Magnoliopsida</taxon>
        <taxon>eudicotyledons</taxon>
        <taxon>Gunneridae</taxon>
        <taxon>Pentapetalae</taxon>
        <taxon>Caryophyllales</taxon>
        <taxon>Chenopodiaceae</taxon>
        <taxon>Chenopodioideae</taxon>
        <taxon>Atripliceae</taxon>
        <taxon>Chenopodium</taxon>
    </lineage>
</organism>
<feature type="domain" description="Retrovirus-related Pol polyprotein from transposon TNT 1-94-like beta-barrel" evidence="2">
    <location>
        <begin position="37"/>
        <end position="112"/>
    </location>
</feature>
<evidence type="ECO:0000313" key="4">
    <source>
        <dbReference type="EnsemblPlants" id="AUR62019735-RA:cds"/>
    </source>
</evidence>
<feature type="domain" description="Retroviral polymerase SH3-like" evidence="3">
    <location>
        <begin position="208"/>
        <end position="241"/>
    </location>
</feature>
<dbReference type="InterPro" id="IPR054722">
    <property type="entry name" value="PolX-like_BBD"/>
</dbReference>
<feature type="compositionally biased region" description="Basic and acidic residues" evidence="1">
    <location>
        <begin position="274"/>
        <end position="286"/>
    </location>
</feature>